<evidence type="ECO:0000256" key="1">
    <source>
        <dbReference type="ARBA" id="ARBA00022676"/>
    </source>
</evidence>
<dbReference type="CDD" id="cd03801">
    <property type="entry name" value="GT4_PimA-like"/>
    <property type="match status" value="1"/>
</dbReference>
<reference evidence="5 6" key="1">
    <citation type="submission" date="2017-09" db="EMBL/GenBank/DDBJ databases">
        <title>Biodiversity and function of Thalassospira species in the particle-attached aromatic-hydrocarbon-degrading consortia from the surface seawater of the China South Sea.</title>
        <authorList>
            <person name="Dong C."/>
            <person name="Lai Q."/>
            <person name="Shao Z."/>
        </authorList>
    </citation>
    <scope>NUCLEOTIDE SEQUENCE [LARGE SCALE GENOMIC DNA]</scope>
    <source>
        <strain evidence="5 6">139Z-12</strain>
    </source>
</reference>
<dbReference type="Pfam" id="PF00534">
    <property type="entry name" value="Glycos_transf_1"/>
    <property type="match status" value="1"/>
</dbReference>
<dbReference type="Pfam" id="PF13439">
    <property type="entry name" value="Glyco_transf_4"/>
    <property type="match status" value="1"/>
</dbReference>
<evidence type="ECO:0000259" key="3">
    <source>
        <dbReference type="Pfam" id="PF00534"/>
    </source>
</evidence>
<dbReference type="GO" id="GO:0016757">
    <property type="term" value="F:glycosyltransferase activity"/>
    <property type="evidence" value="ECO:0007669"/>
    <property type="project" value="UniProtKB-KW"/>
</dbReference>
<dbReference type="Gene3D" id="3.40.50.2000">
    <property type="entry name" value="Glycogen Phosphorylase B"/>
    <property type="match status" value="2"/>
</dbReference>
<keyword evidence="6" id="KW-1185">Reference proteome</keyword>
<dbReference type="PANTHER" id="PTHR12526:SF510">
    <property type="entry name" value="D-INOSITOL 3-PHOSPHATE GLYCOSYLTRANSFERASE"/>
    <property type="match status" value="1"/>
</dbReference>
<name>A0A2N3L666_9PROT</name>
<proteinExistence type="predicted"/>
<organism evidence="5 6">
    <name type="scientific">Thalassospira lohafexi</name>
    <dbReference type="NCBI Taxonomy" id="744227"/>
    <lineage>
        <taxon>Bacteria</taxon>
        <taxon>Pseudomonadati</taxon>
        <taxon>Pseudomonadota</taxon>
        <taxon>Alphaproteobacteria</taxon>
        <taxon>Rhodospirillales</taxon>
        <taxon>Thalassospiraceae</taxon>
        <taxon>Thalassospira</taxon>
    </lineage>
</organism>
<dbReference type="InterPro" id="IPR028098">
    <property type="entry name" value="Glyco_trans_4-like_N"/>
</dbReference>
<accession>A0A2N3L666</accession>
<keyword evidence="1" id="KW-0328">Glycosyltransferase</keyword>
<protein>
    <recommendedName>
        <fullName evidence="7">Glycosyl transferase family 1 domain-containing protein</fullName>
    </recommendedName>
</protein>
<evidence type="ECO:0000313" key="5">
    <source>
        <dbReference type="EMBL" id="PKR58343.1"/>
    </source>
</evidence>
<sequence>MSCQQHQHLGVKSSVKIALLTNLVPPYRRAAFGLVTEHAKSVGGTSHVIFTDLDETQHIWARQGAPFCCCSLSALRIPLGENRRLSFNFGLTRELARTAPDVLILSGFGPTMWRAQRWAKKRAIPTVVLFDGWLGSDAAYDNRVRRALRQNMIKQASGFIAASSRGKDWFETFGVPPDQITVSSIPTSFAPPKATPDFNHRRFDILWCGRTTTAKGFDTFLQIARMLKVRKAITKIGIIGALNISKVKRKVAEYGLSGITDTHPLLPPERLPGFLTQAKICLFSSHNDAYGVGVIEAVSCGALVLASDAVGCAPDVLASEQILPPDTASNWATACEELLTNPGKWDQIRATQSACIATNTADHHARSIWQAALAARSRSRDAA</sequence>
<feature type="domain" description="Glycosyltransferase subfamily 4-like N-terminal" evidence="4">
    <location>
        <begin position="78"/>
        <end position="182"/>
    </location>
</feature>
<comment type="caution">
    <text evidence="5">The sequence shown here is derived from an EMBL/GenBank/DDBJ whole genome shotgun (WGS) entry which is preliminary data.</text>
</comment>
<dbReference type="Proteomes" id="UP000233332">
    <property type="component" value="Unassembled WGS sequence"/>
</dbReference>
<dbReference type="AlphaFoldDB" id="A0A2N3L666"/>
<evidence type="ECO:0000256" key="2">
    <source>
        <dbReference type="ARBA" id="ARBA00022679"/>
    </source>
</evidence>
<evidence type="ECO:0000259" key="4">
    <source>
        <dbReference type="Pfam" id="PF13439"/>
    </source>
</evidence>
<dbReference type="EMBL" id="NXGX01000004">
    <property type="protein sequence ID" value="PKR58343.1"/>
    <property type="molecule type" value="Genomic_DNA"/>
</dbReference>
<dbReference type="SUPFAM" id="SSF53756">
    <property type="entry name" value="UDP-Glycosyltransferase/glycogen phosphorylase"/>
    <property type="match status" value="1"/>
</dbReference>
<gene>
    <name evidence="5" type="ORF">COO92_11405</name>
</gene>
<dbReference type="PANTHER" id="PTHR12526">
    <property type="entry name" value="GLYCOSYLTRANSFERASE"/>
    <property type="match status" value="1"/>
</dbReference>
<feature type="domain" description="Glycosyl transferase family 1" evidence="3">
    <location>
        <begin position="198"/>
        <end position="346"/>
    </location>
</feature>
<evidence type="ECO:0000313" key="6">
    <source>
        <dbReference type="Proteomes" id="UP000233332"/>
    </source>
</evidence>
<keyword evidence="2" id="KW-0808">Transferase</keyword>
<evidence type="ECO:0008006" key="7">
    <source>
        <dbReference type="Google" id="ProtNLM"/>
    </source>
</evidence>
<dbReference type="InterPro" id="IPR001296">
    <property type="entry name" value="Glyco_trans_1"/>
</dbReference>